<evidence type="ECO:0000259" key="1">
    <source>
        <dbReference type="Pfam" id="PF03478"/>
    </source>
</evidence>
<gene>
    <name evidence="2" type="ORF">O6P43_033591</name>
</gene>
<dbReference type="PANTHER" id="PTHR44259:SF114">
    <property type="entry name" value="OS06G0707300 PROTEIN"/>
    <property type="match status" value="1"/>
</dbReference>
<evidence type="ECO:0000313" key="3">
    <source>
        <dbReference type="Proteomes" id="UP001163823"/>
    </source>
</evidence>
<comment type="caution">
    <text evidence="2">The sequence shown here is derived from an EMBL/GenBank/DDBJ whole genome shotgun (WGS) entry which is preliminary data.</text>
</comment>
<dbReference type="InterPro" id="IPR005174">
    <property type="entry name" value="KIB1-4_b-propeller"/>
</dbReference>
<dbReference type="KEGG" id="qsa:O6P43_033591"/>
<dbReference type="Pfam" id="PF03478">
    <property type="entry name" value="Beta-prop_KIB1-4"/>
    <property type="match status" value="1"/>
</dbReference>
<protein>
    <submittedName>
        <fullName evidence="2">F-box protein</fullName>
    </submittedName>
</protein>
<keyword evidence="3" id="KW-1185">Reference proteome</keyword>
<evidence type="ECO:0000313" key="2">
    <source>
        <dbReference type="EMBL" id="KAJ7944141.1"/>
    </source>
</evidence>
<dbReference type="InterPro" id="IPR050942">
    <property type="entry name" value="F-box_BR-signaling"/>
</dbReference>
<sequence>MGGQNQNQGQGDWVELLPDLLDVIVKSLDSYCDYVRLRAVCKRWNLVLPKCPKSKKLSQLPWLVLPFDDGNDTLRPLYNLIEKKVYHLELPETRNKLFRGSCFGWLVMVERGPTLQLFNPFTRAKIDLPPITTFPDIRAYQADRRGDEYTLVSRNGVTYTHGKFDILKFYITKVVLSSSPALSVHDNDIMAVSIYGEFRTLAYCRLGDDGWTAIPTRCICFEDVIFHEGKIYAVTCTGKVLVCDMSMSGPLKGVWIRAEPPKIRVGSHYKYLVGTSSGLLMVERCFDVNVKYLHRHRMKQYCYKTSGFNIYKLQSRGKKQRWSKVNSLGDYVLLLGLNFSSCILPHNFPDCKPNRIYYTDDELDTQYAEVIGGYDIGVFNLEDGSIERLAGRDILYPPPIWVVPE</sequence>
<dbReference type="AlphaFoldDB" id="A0AAD7P6N1"/>
<feature type="domain" description="KIB1-4 beta-propeller" evidence="1">
    <location>
        <begin position="77"/>
        <end position="380"/>
    </location>
</feature>
<organism evidence="2 3">
    <name type="scientific">Quillaja saponaria</name>
    <name type="common">Soap bark tree</name>
    <dbReference type="NCBI Taxonomy" id="32244"/>
    <lineage>
        <taxon>Eukaryota</taxon>
        <taxon>Viridiplantae</taxon>
        <taxon>Streptophyta</taxon>
        <taxon>Embryophyta</taxon>
        <taxon>Tracheophyta</taxon>
        <taxon>Spermatophyta</taxon>
        <taxon>Magnoliopsida</taxon>
        <taxon>eudicotyledons</taxon>
        <taxon>Gunneridae</taxon>
        <taxon>Pentapetalae</taxon>
        <taxon>rosids</taxon>
        <taxon>fabids</taxon>
        <taxon>Fabales</taxon>
        <taxon>Quillajaceae</taxon>
        <taxon>Quillaja</taxon>
    </lineage>
</organism>
<name>A0AAD7P6N1_QUISA</name>
<dbReference type="PANTHER" id="PTHR44259">
    <property type="entry name" value="OS07G0183000 PROTEIN-RELATED"/>
    <property type="match status" value="1"/>
</dbReference>
<proteinExistence type="predicted"/>
<dbReference type="Proteomes" id="UP001163823">
    <property type="component" value="Chromosome 14"/>
</dbReference>
<accession>A0AAD7P6N1</accession>
<dbReference type="EMBL" id="JARAOO010000014">
    <property type="protein sequence ID" value="KAJ7944141.1"/>
    <property type="molecule type" value="Genomic_DNA"/>
</dbReference>
<reference evidence="2" key="1">
    <citation type="journal article" date="2023" name="Science">
        <title>Elucidation of the pathway for biosynthesis of saponin adjuvants from the soapbark tree.</title>
        <authorList>
            <person name="Reed J."/>
            <person name="Orme A."/>
            <person name="El-Demerdash A."/>
            <person name="Owen C."/>
            <person name="Martin L.B.B."/>
            <person name="Misra R.C."/>
            <person name="Kikuchi S."/>
            <person name="Rejzek M."/>
            <person name="Martin A.C."/>
            <person name="Harkess A."/>
            <person name="Leebens-Mack J."/>
            <person name="Louveau T."/>
            <person name="Stephenson M.J."/>
            <person name="Osbourn A."/>
        </authorList>
    </citation>
    <scope>NUCLEOTIDE SEQUENCE</scope>
    <source>
        <strain evidence="2">S10</strain>
    </source>
</reference>